<protein>
    <recommendedName>
        <fullName evidence="3">DUF2087 domain-containing protein</fullName>
    </recommendedName>
</protein>
<proteinExistence type="predicted"/>
<evidence type="ECO:0000313" key="1">
    <source>
        <dbReference type="EMBL" id="GAA2271161.1"/>
    </source>
</evidence>
<dbReference type="Proteomes" id="UP001500305">
    <property type="component" value="Unassembled WGS sequence"/>
</dbReference>
<sequence length="210" mass="22922">MDLILSVKNATPEFGEKLLAFLAPYVDAVTVETDGTWTRDRIDRYYLSLPPRAQRILEEAVGRGGYVSADALRGEDGSSSLKGHSAGLKRALDRGVREGWLPAAIEAPVQAQGPGFGKVVGYRIPHAIYDLFRDTVLALPTARRAALSKAITRHGTDTRWDASLAVKILTNQDLETDWKGADVILRHLAETGLIVKADSDRAVYRLANGQ</sequence>
<dbReference type="EMBL" id="BAAATR010000042">
    <property type="protein sequence ID" value="GAA2271161.1"/>
    <property type="molecule type" value="Genomic_DNA"/>
</dbReference>
<comment type="caution">
    <text evidence="1">The sequence shown here is derived from an EMBL/GenBank/DDBJ whole genome shotgun (WGS) entry which is preliminary data.</text>
</comment>
<evidence type="ECO:0000313" key="2">
    <source>
        <dbReference type="Proteomes" id="UP001500305"/>
    </source>
</evidence>
<accession>A0ABN3ETT2</accession>
<name>A0ABN3ETT2_9ACTN</name>
<organism evidence="1 2">
    <name type="scientific">Kitasatospora cystarginea</name>
    <dbReference type="NCBI Taxonomy" id="58350"/>
    <lineage>
        <taxon>Bacteria</taxon>
        <taxon>Bacillati</taxon>
        <taxon>Actinomycetota</taxon>
        <taxon>Actinomycetes</taxon>
        <taxon>Kitasatosporales</taxon>
        <taxon>Streptomycetaceae</taxon>
        <taxon>Kitasatospora</taxon>
    </lineage>
</organism>
<keyword evidence="2" id="KW-1185">Reference proteome</keyword>
<gene>
    <name evidence="1" type="ORF">GCM10010430_66310</name>
</gene>
<evidence type="ECO:0008006" key="3">
    <source>
        <dbReference type="Google" id="ProtNLM"/>
    </source>
</evidence>
<dbReference type="RefSeq" id="WP_344640264.1">
    <property type="nucleotide sequence ID" value="NZ_BAAATR010000042.1"/>
</dbReference>
<reference evidence="1 2" key="1">
    <citation type="journal article" date="2019" name="Int. J. Syst. Evol. Microbiol.">
        <title>The Global Catalogue of Microorganisms (GCM) 10K type strain sequencing project: providing services to taxonomists for standard genome sequencing and annotation.</title>
        <authorList>
            <consortium name="The Broad Institute Genomics Platform"/>
            <consortium name="The Broad Institute Genome Sequencing Center for Infectious Disease"/>
            <person name="Wu L."/>
            <person name="Ma J."/>
        </authorList>
    </citation>
    <scope>NUCLEOTIDE SEQUENCE [LARGE SCALE GENOMIC DNA]</scope>
    <source>
        <strain evidence="1 2">JCM 7356</strain>
    </source>
</reference>